<dbReference type="EMBL" id="RHHB01000003">
    <property type="protein sequence ID" value="RNB51471.1"/>
    <property type="molecule type" value="Genomic_DNA"/>
</dbReference>
<reference evidence="4 5" key="1">
    <citation type="submission" date="2018-10" db="EMBL/GenBank/DDBJ databases">
        <title>Isolation, diversity and antibacterial activity of antinobacteria from the wheat rhizosphere soil.</title>
        <authorList>
            <person name="Sun T."/>
        </authorList>
    </citation>
    <scope>NUCLEOTIDE SEQUENCE [LARGE SCALE GENOMIC DNA]</scope>
    <source>
        <strain evidence="4 5">SJ-23</strain>
    </source>
</reference>
<keyword evidence="5" id="KW-1185">Reference proteome</keyword>
<accession>A0A3M8AJW2</accession>
<dbReference type="PROSITE" id="PS51257">
    <property type="entry name" value="PROKAR_LIPOPROTEIN"/>
    <property type="match status" value="1"/>
</dbReference>
<comment type="caution">
    <text evidence="4">The sequence shown here is derived from an EMBL/GenBank/DDBJ whole genome shotgun (WGS) entry which is preliminary data.</text>
</comment>
<evidence type="ECO:0000256" key="2">
    <source>
        <dbReference type="SAM" id="SignalP"/>
    </source>
</evidence>
<feature type="region of interest" description="Disordered" evidence="1">
    <location>
        <begin position="27"/>
        <end position="61"/>
    </location>
</feature>
<keyword evidence="2" id="KW-0732">Signal</keyword>
<sequence length="202" mass="19585">MRRVRTRVLAASSIVAVALLLTACASGGGSPTSSPAPTASASSSPTPSASPAPTDPNAPAGQCADDALEVTVQPSPDGGSAGHVNSIVVFTNTGSASCELRGAPGVSVVDANGTQLGEAAEQVEDDAPPTITLAPGGTAVAALSSVNIGTDGGPLGDKCPTVAGAGYVVYPPHSFTPFEVSADVPACESSTPWMTVTAVAQG</sequence>
<gene>
    <name evidence="4" type="ORF">EDM22_03255</name>
</gene>
<organism evidence="4 5">
    <name type="scientific">Agromyces tardus</name>
    <dbReference type="NCBI Taxonomy" id="2583849"/>
    <lineage>
        <taxon>Bacteria</taxon>
        <taxon>Bacillati</taxon>
        <taxon>Actinomycetota</taxon>
        <taxon>Actinomycetes</taxon>
        <taxon>Micrococcales</taxon>
        <taxon>Microbacteriaceae</taxon>
        <taxon>Agromyces</taxon>
    </lineage>
</organism>
<evidence type="ECO:0000313" key="4">
    <source>
        <dbReference type="EMBL" id="RNB51471.1"/>
    </source>
</evidence>
<evidence type="ECO:0000256" key="1">
    <source>
        <dbReference type="SAM" id="MobiDB-lite"/>
    </source>
</evidence>
<feature type="signal peptide" evidence="2">
    <location>
        <begin position="1"/>
        <end position="27"/>
    </location>
</feature>
<evidence type="ECO:0000313" key="5">
    <source>
        <dbReference type="Proteomes" id="UP000275048"/>
    </source>
</evidence>
<feature type="chain" id="PRO_5039664979" evidence="2">
    <location>
        <begin position="28"/>
        <end position="202"/>
    </location>
</feature>
<name>A0A3M8AJW2_9MICO</name>
<feature type="domain" description="DUF4232" evidence="3">
    <location>
        <begin position="63"/>
        <end position="199"/>
    </location>
</feature>
<protein>
    <submittedName>
        <fullName evidence="4">DUF4232 domain-containing protein</fullName>
    </submittedName>
</protein>
<evidence type="ECO:0000259" key="3">
    <source>
        <dbReference type="Pfam" id="PF14016"/>
    </source>
</evidence>
<dbReference type="Pfam" id="PF14016">
    <property type="entry name" value="DUF4232"/>
    <property type="match status" value="1"/>
</dbReference>
<dbReference type="InterPro" id="IPR025326">
    <property type="entry name" value="DUF4232"/>
</dbReference>
<dbReference type="Proteomes" id="UP000275048">
    <property type="component" value="Unassembled WGS sequence"/>
</dbReference>
<proteinExistence type="predicted"/>
<feature type="compositionally biased region" description="Low complexity" evidence="1">
    <location>
        <begin position="27"/>
        <end position="47"/>
    </location>
</feature>
<dbReference type="AlphaFoldDB" id="A0A3M8AJW2"/>